<evidence type="ECO:0000313" key="2">
    <source>
        <dbReference type="EMBL" id="GMG98750.1"/>
    </source>
</evidence>
<keyword evidence="3" id="KW-1185">Reference proteome</keyword>
<feature type="signal peptide" evidence="1">
    <location>
        <begin position="1"/>
        <end position="25"/>
    </location>
</feature>
<accession>A0AAD3P385</accession>
<sequence>MESSRRPLLLLMVALAALPGAIVVAEELAREPGYYVLGSRPPGKLPREIPMKAGCTSFIMTALGCLAEVVSGKVNPRTPDCCCCCCIAVSLHDNCLPRWVQAAIGKITTGELRTGGGGTPGCWWYVWWSCWQQF</sequence>
<comment type="caution">
    <text evidence="2">The sequence shown here is derived from an EMBL/GenBank/DDBJ whole genome shotgun (WGS) entry which is preliminary data.</text>
</comment>
<evidence type="ECO:0000313" key="3">
    <source>
        <dbReference type="Proteomes" id="UP001279734"/>
    </source>
</evidence>
<protein>
    <submittedName>
        <fullName evidence="2">Uncharacterized protein</fullName>
    </submittedName>
</protein>
<dbReference type="AlphaFoldDB" id="A0AAD3P385"/>
<gene>
    <name evidence="2" type="ORF">Nepgr_000590</name>
</gene>
<feature type="chain" id="PRO_5041943129" evidence="1">
    <location>
        <begin position="26"/>
        <end position="134"/>
    </location>
</feature>
<keyword evidence="1" id="KW-0732">Signal</keyword>
<organism evidence="2 3">
    <name type="scientific">Nepenthes gracilis</name>
    <name type="common">Slender pitcher plant</name>
    <dbReference type="NCBI Taxonomy" id="150966"/>
    <lineage>
        <taxon>Eukaryota</taxon>
        <taxon>Viridiplantae</taxon>
        <taxon>Streptophyta</taxon>
        <taxon>Embryophyta</taxon>
        <taxon>Tracheophyta</taxon>
        <taxon>Spermatophyta</taxon>
        <taxon>Magnoliopsida</taxon>
        <taxon>eudicotyledons</taxon>
        <taxon>Gunneridae</taxon>
        <taxon>Pentapetalae</taxon>
        <taxon>Caryophyllales</taxon>
        <taxon>Nepenthaceae</taxon>
        <taxon>Nepenthes</taxon>
    </lineage>
</organism>
<reference evidence="2" key="1">
    <citation type="submission" date="2023-05" db="EMBL/GenBank/DDBJ databases">
        <title>Nepenthes gracilis genome sequencing.</title>
        <authorList>
            <person name="Fukushima K."/>
        </authorList>
    </citation>
    <scope>NUCLEOTIDE SEQUENCE</scope>
    <source>
        <strain evidence="2">SING2019-196</strain>
    </source>
</reference>
<proteinExistence type="predicted"/>
<dbReference type="Proteomes" id="UP001279734">
    <property type="component" value="Unassembled WGS sequence"/>
</dbReference>
<name>A0AAD3P385_NEPGR</name>
<dbReference type="EMBL" id="BSYO01000001">
    <property type="protein sequence ID" value="GMG98750.1"/>
    <property type="molecule type" value="Genomic_DNA"/>
</dbReference>
<evidence type="ECO:0000256" key="1">
    <source>
        <dbReference type="SAM" id="SignalP"/>
    </source>
</evidence>